<keyword evidence="1" id="KW-0560">Oxidoreductase</keyword>
<dbReference type="GO" id="GO:0016491">
    <property type="term" value="F:oxidoreductase activity"/>
    <property type="evidence" value="ECO:0007669"/>
    <property type="project" value="UniProtKB-KW"/>
</dbReference>
<evidence type="ECO:0000313" key="2">
    <source>
        <dbReference type="EMBL" id="PIL26276.1"/>
    </source>
</evidence>
<dbReference type="OrthoDB" id="191139at2759"/>
<dbReference type="STRING" id="1077348.A0A2G8RXN2"/>
<dbReference type="Proteomes" id="UP000230002">
    <property type="component" value="Unassembled WGS sequence"/>
</dbReference>
<protein>
    <submittedName>
        <fullName evidence="2">Uncharacterized protein</fullName>
    </submittedName>
</protein>
<dbReference type="InterPro" id="IPR036291">
    <property type="entry name" value="NAD(P)-bd_dom_sf"/>
</dbReference>
<dbReference type="Pfam" id="PF00106">
    <property type="entry name" value="adh_short"/>
    <property type="match status" value="1"/>
</dbReference>
<reference evidence="2 3" key="1">
    <citation type="journal article" date="2015" name="Sci. Rep.">
        <title>Chromosome-level genome map provides insights into diverse defense mechanisms in the medicinal fungus Ganoderma sinense.</title>
        <authorList>
            <person name="Zhu Y."/>
            <person name="Xu J."/>
            <person name="Sun C."/>
            <person name="Zhou S."/>
            <person name="Xu H."/>
            <person name="Nelson D.R."/>
            <person name="Qian J."/>
            <person name="Song J."/>
            <person name="Luo H."/>
            <person name="Xiang L."/>
            <person name="Li Y."/>
            <person name="Xu Z."/>
            <person name="Ji A."/>
            <person name="Wang L."/>
            <person name="Lu S."/>
            <person name="Hayward A."/>
            <person name="Sun W."/>
            <person name="Li X."/>
            <person name="Schwartz D.C."/>
            <person name="Wang Y."/>
            <person name="Chen S."/>
        </authorList>
    </citation>
    <scope>NUCLEOTIDE SEQUENCE [LARGE SCALE GENOMIC DNA]</scope>
    <source>
        <strain evidence="2 3">ZZ0214-1</strain>
    </source>
</reference>
<gene>
    <name evidence="2" type="ORF">GSI_12032</name>
</gene>
<dbReference type="PRINTS" id="PR00081">
    <property type="entry name" value="GDHRDH"/>
</dbReference>
<dbReference type="PANTHER" id="PTHR43157:SF31">
    <property type="entry name" value="PHOSPHATIDYLINOSITOL-GLYCAN BIOSYNTHESIS CLASS F PROTEIN"/>
    <property type="match status" value="1"/>
</dbReference>
<dbReference type="InterPro" id="IPR002347">
    <property type="entry name" value="SDR_fam"/>
</dbReference>
<evidence type="ECO:0000313" key="3">
    <source>
        <dbReference type="Proteomes" id="UP000230002"/>
    </source>
</evidence>
<dbReference type="AlphaFoldDB" id="A0A2G8RXN2"/>
<dbReference type="EMBL" id="AYKW01000045">
    <property type="protein sequence ID" value="PIL26276.1"/>
    <property type="molecule type" value="Genomic_DNA"/>
</dbReference>
<accession>A0A2G8RXN2</accession>
<dbReference type="Gene3D" id="3.40.50.720">
    <property type="entry name" value="NAD(P)-binding Rossmann-like Domain"/>
    <property type="match status" value="1"/>
</dbReference>
<organism evidence="2 3">
    <name type="scientific">Ganoderma sinense ZZ0214-1</name>
    <dbReference type="NCBI Taxonomy" id="1077348"/>
    <lineage>
        <taxon>Eukaryota</taxon>
        <taxon>Fungi</taxon>
        <taxon>Dikarya</taxon>
        <taxon>Basidiomycota</taxon>
        <taxon>Agaricomycotina</taxon>
        <taxon>Agaricomycetes</taxon>
        <taxon>Polyporales</taxon>
        <taxon>Polyporaceae</taxon>
        <taxon>Ganoderma</taxon>
    </lineage>
</organism>
<sequence length="386" mass="43112">MDLRTLFGQCFGGYLRPPSISRKNNTDLVGKIVIVTGGNRGIGFSMVQQFARRGAKVYLAARNKERALEAIARLQSEGLAPGNGEVRWLELELALPIKVQQSAEVFLKEEKRLDILVNSACRIDGPYVIGYGGIEESMLVNHIGPFIFTKALLPLMAETARSPGADIRIIVMTSIAMSILKDHEKLHRRQVSWGATERQHDEIRHTTAPKLEPAAQSKLVNFLYAKQLQKTLDAVWHVPITVMAVHPGYVWTEGFADAPVHKLRVVGPLFRTFFKLTFLDIAEGTVTPMWAATSSVIAERREECKGAYVMPFGRVGPTPPHPQAECAELAKELWDRHYPELGVPVALRGVRTGTTGSHGTPSRLGVERLFYRIFRDIVYTFVRDMN</sequence>
<keyword evidence="3" id="KW-1185">Reference proteome</keyword>
<comment type="caution">
    <text evidence="2">The sequence shown here is derived from an EMBL/GenBank/DDBJ whole genome shotgun (WGS) entry which is preliminary data.</text>
</comment>
<evidence type="ECO:0000256" key="1">
    <source>
        <dbReference type="ARBA" id="ARBA00023002"/>
    </source>
</evidence>
<dbReference type="SUPFAM" id="SSF51735">
    <property type="entry name" value="NAD(P)-binding Rossmann-fold domains"/>
    <property type="match status" value="1"/>
</dbReference>
<name>A0A2G8RXN2_9APHY</name>
<dbReference type="PANTHER" id="PTHR43157">
    <property type="entry name" value="PHOSPHATIDYLINOSITOL-GLYCAN BIOSYNTHESIS CLASS F PROTEIN-RELATED"/>
    <property type="match status" value="1"/>
</dbReference>
<proteinExistence type="predicted"/>